<protein>
    <submittedName>
        <fullName evidence="3">SRR1-like domain-containing protein</fullName>
    </submittedName>
</protein>
<evidence type="ECO:0000313" key="2">
    <source>
        <dbReference type="Proteomes" id="UP000887578"/>
    </source>
</evidence>
<organism evidence="2 3">
    <name type="scientific">Panagrolaimus davidi</name>
    <dbReference type="NCBI Taxonomy" id="227884"/>
    <lineage>
        <taxon>Eukaryota</taxon>
        <taxon>Metazoa</taxon>
        <taxon>Ecdysozoa</taxon>
        <taxon>Nematoda</taxon>
        <taxon>Chromadorea</taxon>
        <taxon>Rhabditida</taxon>
        <taxon>Tylenchina</taxon>
        <taxon>Panagrolaimomorpha</taxon>
        <taxon>Panagrolaimoidea</taxon>
        <taxon>Panagrolaimidae</taxon>
        <taxon>Panagrolaimus</taxon>
    </lineage>
</organism>
<dbReference type="Proteomes" id="UP000887578">
    <property type="component" value="Unplaced"/>
</dbReference>
<dbReference type="Pfam" id="PF07985">
    <property type="entry name" value="SRR1"/>
    <property type="match status" value="1"/>
</dbReference>
<dbReference type="WBParaSite" id="PDA_v2.g717.t1">
    <property type="protein sequence ID" value="PDA_v2.g717.t1"/>
    <property type="gene ID" value="PDA_v2.g717"/>
</dbReference>
<evidence type="ECO:0000259" key="1">
    <source>
        <dbReference type="Pfam" id="PF07985"/>
    </source>
</evidence>
<sequence>MLDDKNVIIIQFQMYGLGHIWRKGIRGNNADGTFQLAVALKLATELKKIFPELIMTSQEPCHLPDEIEYLRNRNIHVFERRSFSPDHFINQLSKVKISNQGLMICYMIHFSINDFEDFLAAHWNSEILCRIIFVGNWFLDPIFSEHIKKYKKTKEFCEMVDYRKTLPFEYPNLERNENNFYGFGQWPPYSNHPSDFLSWLSFGNGHIFGISYENAKMLIQKVM</sequence>
<proteinExistence type="predicted"/>
<keyword evidence="2" id="KW-1185">Reference proteome</keyword>
<reference evidence="3" key="1">
    <citation type="submission" date="2022-11" db="UniProtKB">
        <authorList>
            <consortium name="WormBaseParasite"/>
        </authorList>
    </citation>
    <scope>IDENTIFICATION</scope>
</reference>
<evidence type="ECO:0000313" key="3">
    <source>
        <dbReference type="WBParaSite" id="PDA_v2.g717.t1"/>
    </source>
</evidence>
<dbReference type="AlphaFoldDB" id="A0A914QYT2"/>
<feature type="domain" description="SRR1-like" evidence="1">
    <location>
        <begin position="10"/>
        <end position="181"/>
    </location>
</feature>
<dbReference type="InterPro" id="IPR012942">
    <property type="entry name" value="SRR1-like"/>
</dbReference>
<accession>A0A914QYT2</accession>
<name>A0A914QYT2_9BILA</name>